<keyword evidence="11" id="KW-1185">Reference proteome</keyword>
<dbReference type="SUPFAM" id="SSF48264">
    <property type="entry name" value="Cytochrome P450"/>
    <property type="match status" value="1"/>
</dbReference>
<dbReference type="InterPro" id="IPR017972">
    <property type="entry name" value="Cyt_P450_CS"/>
</dbReference>
<evidence type="ECO:0000313" key="10">
    <source>
        <dbReference type="EMBL" id="KAK7457799.1"/>
    </source>
</evidence>
<evidence type="ECO:0000256" key="4">
    <source>
        <dbReference type="ARBA" id="ARBA00022617"/>
    </source>
</evidence>
<dbReference type="PRINTS" id="PR00463">
    <property type="entry name" value="EP450I"/>
</dbReference>
<keyword evidence="5 9" id="KW-0479">Metal-binding</keyword>
<keyword evidence="8 9" id="KW-0503">Monooxygenase</keyword>
<evidence type="ECO:0000256" key="3">
    <source>
        <dbReference type="ARBA" id="ARBA00010617"/>
    </source>
</evidence>
<evidence type="ECO:0000256" key="8">
    <source>
        <dbReference type="ARBA" id="ARBA00023033"/>
    </source>
</evidence>
<dbReference type="Pfam" id="PF00067">
    <property type="entry name" value="p450"/>
    <property type="match status" value="1"/>
</dbReference>
<accession>A0ABR1JCR7</accession>
<comment type="pathway">
    <text evidence="2">Secondary metabolite biosynthesis.</text>
</comment>
<proteinExistence type="inferred from homology"/>
<dbReference type="EMBL" id="JBANRG010000019">
    <property type="protein sequence ID" value="KAK7457799.1"/>
    <property type="molecule type" value="Genomic_DNA"/>
</dbReference>
<sequence length="288" mass="32699">MQWFRWEPERHRAFDTEFYLALMNEVRQKMRDGTAHPSMASYGLEKQEEFGLSDEAAAYTLSAPWAAGVDTTSSAIEIFLMTMLLFPAVMRRAQQELDDVVGHDRLPNFQGMGKLPYIEALIKEVTRWRCVAPLGIPHAAMENDMYNSMFIPRGSTVYGNIFAMTRDESLFTEPDQFRPERFLNTSDPLFVNFTIPFGFGRRQCPGMHVALQTMFIVVTRILWAFNIHPPLDDEGNPVLPDSDSAFTGGAVVMTPTEFKCLFEARSDSTAEMLIQEAEKAEGELGRWA</sequence>
<comment type="cofactor">
    <cofactor evidence="1">
        <name>heme</name>
        <dbReference type="ChEBI" id="CHEBI:30413"/>
    </cofactor>
</comment>
<evidence type="ECO:0008006" key="12">
    <source>
        <dbReference type="Google" id="ProtNLM"/>
    </source>
</evidence>
<protein>
    <recommendedName>
        <fullName evidence="12">Cytochrome P450</fullName>
    </recommendedName>
</protein>
<dbReference type="InterPro" id="IPR036396">
    <property type="entry name" value="Cyt_P450_sf"/>
</dbReference>
<dbReference type="PANTHER" id="PTHR46300:SF4">
    <property type="entry name" value="CYTOCHROME P450 98A3"/>
    <property type="match status" value="1"/>
</dbReference>
<dbReference type="Gene3D" id="1.10.630.10">
    <property type="entry name" value="Cytochrome P450"/>
    <property type="match status" value="1"/>
</dbReference>
<evidence type="ECO:0000256" key="5">
    <source>
        <dbReference type="ARBA" id="ARBA00022723"/>
    </source>
</evidence>
<dbReference type="InterPro" id="IPR002401">
    <property type="entry name" value="Cyt_P450_E_grp-I"/>
</dbReference>
<gene>
    <name evidence="10" type="ORF">VKT23_010139</name>
</gene>
<reference evidence="10 11" key="1">
    <citation type="submission" date="2024-01" db="EMBL/GenBank/DDBJ databases">
        <title>A draft genome for the cacao thread blight pathogen Marasmiellus scandens.</title>
        <authorList>
            <person name="Baruah I.K."/>
            <person name="Leung J."/>
            <person name="Bukari Y."/>
            <person name="Amoako-Attah I."/>
            <person name="Meinhardt L.W."/>
            <person name="Bailey B.A."/>
            <person name="Cohen S.P."/>
        </authorList>
    </citation>
    <scope>NUCLEOTIDE SEQUENCE [LARGE SCALE GENOMIC DNA]</scope>
    <source>
        <strain evidence="10 11">GH-19</strain>
    </source>
</reference>
<evidence type="ECO:0000256" key="2">
    <source>
        <dbReference type="ARBA" id="ARBA00005179"/>
    </source>
</evidence>
<evidence type="ECO:0000256" key="1">
    <source>
        <dbReference type="ARBA" id="ARBA00001971"/>
    </source>
</evidence>
<evidence type="ECO:0000256" key="7">
    <source>
        <dbReference type="ARBA" id="ARBA00023004"/>
    </source>
</evidence>
<evidence type="ECO:0000256" key="6">
    <source>
        <dbReference type="ARBA" id="ARBA00023002"/>
    </source>
</evidence>
<dbReference type="PANTHER" id="PTHR46300">
    <property type="entry name" value="P450, PUTATIVE (EUROFUNG)-RELATED-RELATED"/>
    <property type="match status" value="1"/>
</dbReference>
<keyword evidence="4 9" id="KW-0349">Heme</keyword>
<name>A0ABR1JCR7_9AGAR</name>
<dbReference type="PRINTS" id="PR00385">
    <property type="entry name" value="P450"/>
</dbReference>
<keyword evidence="6 9" id="KW-0560">Oxidoreductase</keyword>
<organism evidence="10 11">
    <name type="scientific">Marasmiellus scandens</name>
    <dbReference type="NCBI Taxonomy" id="2682957"/>
    <lineage>
        <taxon>Eukaryota</taxon>
        <taxon>Fungi</taxon>
        <taxon>Dikarya</taxon>
        <taxon>Basidiomycota</taxon>
        <taxon>Agaricomycotina</taxon>
        <taxon>Agaricomycetes</taxon>
        <taxon>Agaricomycetidae</taxon>
        <taxon>Agaricales</taxon>
        <taxon>Marasmiineae</taxon>
        <taxon>Omphalotaceae</taxon>
        <taxon>Marasmiellus</taxon>
    </lineage>
</organism>
<comment type="similarity">
    <text evidence="3 9">Belongs to the cytochrome P450 family.</text>
</comment>
<evidence type="ECO:0000313" key="11">
    <source>
        <dbReference type="Proteomes" id="UP001498398"/>
    </source>
</evidence>
<dbReference type="Proteomes" id="UP001498398">
    <property type="component" value="Unassembled WGS sequence"/>
</dbReference>
<comment type="caution">
    <text evidence="10">The sequence shown here is derived from an EMBL/GenBank/DDBJ whole genome shotgun (WGS) entry which is preliminary data.</text>
</comment>
<dbReference type="InterPro" id="IPR001128">
    <property type="entry name" value="Cyt_P450"/>
</dbReference>
<keyword evidence="7 9" id="KW-0408">Iron</keyword>
<dbReference type="PROSITE" id="PS00086">
    <property type="entry name" value="CYTOCHROME_P450"/>
    <property type="match status" value="1"/>
</dbReference>
<dbReference type="InterPro" id="IPR050364">
    <property type="entry name" value="Cytochrome_P450_fung"/>
</dbReference>
<evidence type="ECO:0000256" key="9">
    <source>
        <dbReference type="RuleBase" id="RU000461"/>
    </source>
</evidence>